<evidence type="ECO:0000256" key="4">
    <source>
        <dbReference type="ARBA" id="ARBA00023163"/>
    </source>
</evidence>
<evidence type="ECO:0000256" key="2">
    <source>
        <dbReference type="ARBA" id="ARBA00023015"/>
    </source>
</evidence>
<dbReference type="GO" id="GO:0003677">
    <property type="term" value="F:DNA binding"/>
    <property type="evidence" value="ECO:0007669"/>
    <property type="project" value="UniProtKB-KW"/>
</dbReference>
<reference evidence="6 7" key="1">
    <citation type="submission" date="2014-08" db="EMBL/GenBank/DDBJ databases">
        <authorList>
            <person name="Moulin Lionel"/>
        </authorList>
    </citation>
    <scope>NUCLEOTIDE SEQUENCE [LARGE SCALE GENOMIC DNA]</scope>
</reference>
<dbReference type="AlphaFoldDB" id="A0A090FD88"/>
<dbReference type="GO" id="GO:0003700">
    <property type="term" value="F:DNA-binding transcription factor activity"/>
    <property type="evidence" value="ECO:0007669"/>
    <property type="project" value="InterPro"/>
</dbReference>
<dbReference type="SUPFAM" id="SSF53850">
    <property type="entry name" value="Periplasmic binding protein-like II"/>
    <property type="match status" value="1"/>
</dbReference>
<dbReference type="PANTHER" id="PTHR30346">
    <property type="entry name" value="TRANSCRIPTIONAL DUAL REGULATOR HCAR-RELATED"/>
    <property type="match status" value="1"/>
</dbReference>
<evidence type="ECO:0000313" key="6">
    <source>
        <dbReference type="EMBL" id="CDX39626.1"/>
    </source>
</evidence>
<dbReference type="InterPro" id="IPR036390">
    <property type="entry name" value="WH_DNA-bd_sf"/>
</dbReference>
<organism evidence="6 7">
    <name type="scientific">Mesorhizobium plurifarium</name>
    <dbReference type="NCBI Taxonomy" id="69974"/>
    <lineage>
        <taxon>Bacteria</taxon>
        <taxon>Pseudomonadati</taxon>
        <taxon>Pseudomonadota</taxon>
        <taxon>Alphaproteobacteria</taxon>
        <taxon>Hyphomicrobiales</taxon>
        <taxon>Phyllobacteriaceae</taxon>
        <taxon>Mesorhizobium</taxon>
    </lineage>
</organism>
<gene>
    <name evidence="6" type="ORF">MPLDJ20_260066</name>
</gene>
<sequence>MRQASNTLRRLDHVFAAVDHGSLRQAAKALRVRESSVSRNIVAMEQVLDMRLFNRDVHGVRLTEAGRAWTDLVRVHYEGLQDALAGGDHRNQDARTIRIGLCAQMGRAFVARLVERFHYRHPDVTVAIEDIGHEECLAAIRRRRLDIVFAHGLQNTASCRSETFAQERLFVLLPRGHPLADRPAVRWPDLAGASLLVSAPSQSDLTFLEHIAANGGPIPQICRASEATVILKVQLGHGVTLAGEGFARAVAIESAVWKPMQGQGSSRSIQAMWLESNPKRALLRLVGTARNMAPAKPLEPVINRSVKGAPPVTSKSADAKQA</sequence>
<name>A0A090FD88_MESPL</name>
<dbReference type="Proteomes" id="UP000046373">
    <property type="component" value="Unassembled WGS sequence"/>
</dbReference>
<dbReference type="Pfam" id="PF00126">
    <property type="entry name" value="HTH_1"/>
    <property type="match status" value="1"/>
</dbReference>
<dbReference type="InterPro" id="IPR036388">
    <property type="entry name" value="WH-like_DNA-bd_sf"/>
</dbReference>
<dbReference type="Gene3D" id="1.10.10.10">
    <property type="entry name" value="Winged helix-like DNA-binding domain superfamily/Winged helix DNA-binding domain"/>
    <property type="match status" value="1"/>
</dbReference>
<dbReference type="GeneID" id="31891641"/>
<evidence type="ECO:0000259" key="5">
    <source>
        <dbReference type="PROSITE" id="PS50931"/>
    </source>
</evidence>
<comment type="similarity">
    <text evidence="1">Belongs to the LysR transcriptional regulatory family.</text>
</comment>
<dbReference type="PANTHER" id="PTHR30346:SF0">
    <property type="entry name" value="HCA OPERON TRANSCRIPTIONAL ACTIVATOR HCAR"/>
    <property type="match status" value="1"/>
</dbReference>
<proteinExistence type="inferred from homology"/>
<dbReference type="InterPro" id="IPR005119">
    <property type="entry name" value="LysR_subst-bd"/>
</dbReference>
<dbReference type="EMBL" id="CCNB01000019">
    <property type="protein sequence ID" value="CDX39626.1"/>
    <property type="molecule type" value="Genomic_DNA"/>
</dbReference>
<evidence type="ECO:0000256" key="3">
    <source>
        <dbReference type="ARBA" id="ARBA00023125"/>
    </source>
</evidence>
<evidence type="ECO:0000313" key="7">
    <source>
        <dbReference type="Proteomes" id="UP000046373"/>
    </source>
</evidence>
<dbReference type="PROSITE" id="PS50931">
    <property type="entry name" value="HTH_LYSR"/>
    <property type="match status" value="1"/>
</dbReference>
<dbReference type="CDD" id="cd05466">
    <property type="entry name" value="PBP2_LTTR_substrate"/>
    <property type="match status" value="1"/>
</dbReference>
<evidence type="ECO:0000256" key="1">
    <source>
        <dbReference type="ARBA" id="ARBA00009437"/>
    </source>
</evidence>
<protein>
    <submittedName>
        <fullName evidence="6">Putative LysR-family transcriptional regulator</fullName>
    </submittedName>
</protein>
<dbReference type="Gene3D" id="3.40.190.10">
    <property type="entry name" value="Periplasmic binding protein-like II"/>
    <property type="match status" value="2"/>
</dbReference>
<dbReference type="GO" id="GO:0032993">
    <property type="term" value="C:protein-DNA complex"/>
    <property type="evidence" value="ECO:0007669"/>
    <property type="project" value="TreeGrafter"/>
</dbReference>
<dbReference type="InterPro" id="IPR000847">
    <property type="entry name" value="LysR_HTH_N"/>
</dbReference>
<feature type="domain" description="HTH lysR-type" evidence="5">
    <location>
        <begin position="16"/>
        <end position="63"/>
    </location>
</feature>
<dbReference type="SUPFAM" id="SSF46785">
    <property type="entry name" value="Winged helix' DNA-binding domain"/>
    <property type="match status" value="1"/>
</dbReference>
<keyword evidence="4" id="KW-0804">Transcription</keyword>
<accession>A0A090FD88</accession>
<dbReference type="Pfam" id="PF03466">
    <property type="entry name" value="LysR_substrate"/>
    <property type="match status" value="1"/>
</dbReference>
<keyword evidence="2" id="KW-0805">Transcription regulation</keyword>
<keyword evidence="3" id="KW-0238">DNA-binding</keyword>